<keyword evidence="4" id="KW-1185">Reference proteome</keyword>
<organism evidence="2">
    <name type="scientific">Glycine soja</name>
    <name type="common">Wild soybean</name>
    <dbReference type="NCBI Taxonomy" id="3848"/>
    <lineage>
        <taxon>Eukaryota</taxon>
        <taxon>Viridiplantae</taxon>
        <taxon>Streptophyta</taxon>
        <taxon>Embryophyta</taxon>
        <taxon>Tracheophyta</taxon>
        <taxon>Spermatophyta</taxon>
        <taxon>Magnoliopsida</taxon>
        <taxon>eudicotyledons</taxon>
        <taxon>Gunneridae</taxon>
        <taxon>Pentapetalae</taxon>
        <taxon>rosids</taxon>
        <taxon>fabids</taxon>
        <taxon>Fabales</taxon>
        <taxon>Fabaceae</taxon>
        <taxon>Papilionoideae</taxon>
        <taxon>50 kb inversion clade</taxon>
        <taxon>NPAAA clade</taxon>
        <taxon>indigoferoid/millettioid clade</taxon>
        <taxon>Phaseoleae</taxon>
        <taxon>Glycine</taxon>
        <taxon>Glycine subgen. Soja</taxon>
    </lineage>
</organism>
<protein>
    <submittedName>
        <fullName evidence="2">Uncharacterized protein</fullName>
    </submittedName>
</protein>
<dbReference type="Proteomes" id="UP000053555">
    <property type="component" value="Unassembled WGS sequence"/>
</dbReference>
<dbReference type="EMBL" id="KN641181">
    <property type="protein sequence ID" value="KHN46503.1"/>
    <property type="molecule type" value="Genomic_DNA"/>
</dbReference>
<reference evidence="2" key="1">
    <citation type="submission" date="2014-07" db="EMBL/GenBank/DDBJ databases">
        <title>Identification of a novel salt tolerance gene in wild soybean by whole-genome sequencing.</title>
        <authorList>
            <person name="Lam H.-M."/>
            <person name="Qi X."/>
            <person name="Li M.-W."/>
            <person name="Liu X."/>
            <person name="Xie M."/>
            <person name="Ni M."/>
            <person name="Xu X."/>
        </authorList>
    </citation>
    <scope>NUCLEOTIDE SEQUENCE [LARGE SCALE GENOMIC DNA]</scope>
    <source>
        <tissue evidence="2">Root</tissue>
    </source>
</reference>
<sequence>MGDVFYGNDDHREMNDDCMYKEDVVMESMRSQREIKDLKRRQNNNNCCYFYFLRCFHFLTLLPAFINF</sequence>
<reference evidence="3 4" key="2">
    <citation type="submission" date="2018-09" db="EMBL/GenBank/DDBJ databases">
        <title>A high-quality reference genome of wild soybean provides a powerful tool to mine soybean genomes.</title>
        <authorList>
            <person name="Xie M."/>
            <person name="Chung C.Y.L."/>
            <person name="Li M.-W."/>
            <person name="Wong F.-L."/>
            <person name="Chan T.-F."/>
            <person name="Lam H.-M."/>
        </authorList>
    </citation>
    <scope>NUCLEOTIDE SEQUENCE [LARGE SCALE GENOMIC DNA]</scope>
    <source>
        <strain evidence="4">cv. W05</strain>
        <tissue evidence="3">Hypocotyl of etiolated seedlings</tissue>
    </source>
</reference>
<evidence type="ECO:0000256" key="1">
    <source>
        <dbReference type="SAM" id="Phobius"/>
    </source>
</evidence>
<dbReference type="Proteomes" id="UP000289340">
    <property type="component" value="Chromosome 12"/>
</dbReference>
<dbReference type="EMBL" id="QZWG01000012">
    <property type="protein sequence ID" value="RZB73704.1"/>
    <property type="molecule type" value="Genomic_DNA"/>
</dbReference>
<gene>
    <name evidence="3" type="ORF">D0Y65_033045</name>
    <name evidence="2" type="ORF">glysoja_035179</name>
</gene>
<keyword evidence="1" id="KW-0472">Membrane</keyword>
<proteinExistence type="predicted"/>
<dbReference type="AlphaFoldDB" id="A0A0B2SNU2"/>
<feature type="transmembrane region" description="Helical" evidence="1">
    <location>
        <begin position="48"/>
        <end position="66"/>
    </location>
</feature>
<keyword evidence="1" id="KW-1133">Transmembrane helix</keyword>
<evidence type="ECO:0000313" key="2">
    <source>
        <dbReference type="EMBL" id="KHN46503.1"/>
    </source>
</evidence>
<evidence type="ECO:0000313" key="4">
    <source>
        <dbReference type="Proteomes" id="UP000289340"/>
    </source>
</evidence>
<keyword evidence="1" id="KW-0812">Transmembrane</keyword>
<name>A0A0B2SNU2_GLYSO</name>
<accession>A0A0B2SNU2</accession>
<evidence type="ECO:0000313" key="3">
    <source>
        <dbReference type="EMBL" id="RZB73704.1"/>
    </source>
</evidence>